<accession>A0AA86YAP4</accession>
<dbReference type="GeneID" id="301841416"/>
<dbReference type="EMBL" id="BK063680">
    <property type="protein sequence ID" value="DBA35596.1"/>
    <property type="molecule type" value="Genomic_DNA"/>
</dbReference>
<reference evidence="1 2" key="1">
    <citation type="journal article" date="2023" name="Nat. Microbiol.">
        <title>A compendium of viruses from methanogenic archaea reveals their diversity and adaptations to the gut environment.</title>
        <authorList>
            <person name="Medvedeva S."/>
            <person name="Borrel G."/>
            <person name="Krupovic M."/>
            <person name="Gribaldo S."/>
        </authorList>
    </citation>
    <scope>NUCLEOTIDE SEQUENCE [LARGE SCALE GENOMIC DNA]</scope>
</reference>
<organism evidence="1 2">
    <name type="scientific">Caudoviricetes sp. vir335</name>
    <dbReference type="NCBI Taxonomy" id="3068357"/>
    <lineage>
        <taxon>Viruses</taxon>
        <taxon>Duplodnaviria</taxon>
        <taxon>Heunggongvirae</taxon>
        <taxon>Uroviricota</taxon>
        <taxon>Caudoviricetes</taxon>
    </lineage>
</organism>
<dbReference type="Proteomes" id="UP001302000">
    <property type="component" value="Segment"/>
</dbReference>
<gene>
    <name evidence="1" type="ORF">vir335_00040</name>
</gene>
<evidence type="ECO:0000313" key="2">
    <source>
        <dbReference type="Proteomes" id="UP001302000"/>
    </source>
</evidence>
<keyword evidence="2" id="KW-1185">Reference proteome</keyword>
<protein>
    <submittedName>
        <fullName evidence="1">Uncharacterized protein</fullName>
    </submittedName>
</protein>
<proteinExistence type="predicted"/>
<dbReference type="RefSeq" id="YP_013605500.1">
    <property type="nucleotide sequence ID" value="NC_134205.1"/>
</dbReference>
<name>A0AA86YAP4_9CAUD</name>
<sequence length="371" mass="40000">MAEEGIKIRLGFELSPEDLEKLRKALEQVISEPFDIISGGKPYTPGKYADNKQTEREANEARESLRDQFKDYIKDENNQKKLITKGVNQAEKAVSASLTKGFGIVEDIYGRLKSASPLLQTIEQLFNLAMTLFFMPLGNKLAEVLIPATVDLLDKVVDMWDAFEGKTLGEMFAYAIDYGVKLFGEYFTNIGELLEDQGGLVGGIGTMLQTIGAFIEGPAIGVLNTILTATTVILSHLKEFISLWIAMKAAEMAINAMGIFKDLGAGTMVAVAAIAALAAGATSYGTLTGLGMADGGYVPAKAGGSLRVLGEGGKGEYVIPEDRMGSVGGSTTINVYGYTDSELKTIIRDTVNEQVSQSRIRGSFRWRASET</sequence>
<evidence type="ECO:0000313" key="1">
    <source>
        <dbReference type="EMBL" id="DBA35596.1"/>
    </source>
</evidence>